<comment type="caution">
    <text evidence="3">The sequence shown here is derived from an EMBL/GenBank/DDBJ whole genome shotgun (WGS) entry which is preliminary data.</text>
</comment>
<dbReference type="InterPro" id="IPR007867">
    <property type="entry name" value="GMC_OxRtase_C"/>
</dbReference>
<accession>A0ABY6UQM3</accession>
<dbReference type="EMBL" id="CABFNS010000869">
    <property type="protein sequence ID" value="VUC33664.1"/>
    <property type="molecule type" value="Genomic_DNA"/>
</dbReference>
<reference evidence="3 4" key="1">
    <citation type="submission" date="2019-06" db="EMBL/GenBank/DDBJ databases">
        <authorList>
            <person name="Broberg M."/>
        </authorList>
    </citation>
    <scope>NUCLEOTIDE SEQUENCE [LARGE SCALE GENOMIC DNA]</scope>
</reference>
<dbReference type="Gene3D" id="3.50.50.60">
    <property type="entry name" value="FAD/NAD(P)-binding domain"/>
    <property type="match status" value="1"/>
</dbReference>
<dbReference type="Pfam" id="PF05199">
    <property type="entry name" value="GMC_oxred_C"/>
    <property type="match status" value="1"/>
</dbReference>
<dbReference type="InterPro" id="IPR012132">
    <property type="entry name" value="GMC_OxRdtase"/>
</dbReference>
<gene>
    <name evidence="3" type="ORF">CLO192961_LOCUS360012</name>
</gene>
<protein>
    <recommendedName>
        <fullName evidence="2">Glucose-methanol-choline oxidoreductase C-terminal domain-containing protein</fullName>
    </recommendedName>
</protein>
<dbReference type="PANTHER" id="PTHR11552:SF80">
    <property type="entry name" value="GMC OXIDOREDUCTASE"/>
    <property type="match status" value="1"/>
</dbReference>
<evidence type="ECO:0000313" key="3">
    <source>
        <dbReference type="EMBL" id="VUC33664.1"/>
    </source>
</evidence>
<dbReference type="PANTHER" id="PTHR11552">
    <property type="entry name" value="GLUCOSE-METHANOL-CHOLINE GMC OXIDOREDUCTASE"/>
    <property type="match status" value="1"/>
</dbReference>
<evidence type="ECO:0000313" key="4">
    <source>
        <dbReference type="Proteomes" id="UP000766486"/>
    </source>
</evidence>
<organism evidence="3 4">
    <name type="scientific">Bionectria ochroleuca</name>
    <name type="common">Gliocladium roseum</name>
    <dbReference type="NCBI Taxonomy" id="29856"/>
    <lineage>
        <taxon>Eukaryota</taxon>
        <taxon>Fungi</taxon>
        <taxon>Dikarya</taxon>
        <taxon>Ascomycota</taxon>
        <taxon>Pezizomycotina</taxon>
        <taxon>Sordariomycetes</taxon>
        <taxon>Hypocreomycetidae</taxon>
        <taxon>Hypocreales</taxon>
        <taxon>Bionectriaceae</taxon>
        <taxon>Clonostachys</taxon>
    </lineage>
</organism>
<evidence type="ECO:0000256" key="1">
    <source>
        <dbReference type="ARBA" id="ARBA00010790"/>
    </source>
</evidence>
<comment type="similarity">
    <text evidence="1">Belongs to the GMC oxidoreductase family.</text>
</comment>
<feature type="domain" description="Glucose-methanol-choline oxidoreductase C-terminal" evidence="2">
    <location>
        <begin position="2"/>
        <end position="50"/>
    </location>
</feature>
<name>A0ABY6UQM3_BIOOC</name>
<dbReference type="SUPFAM" id="SSF51905">
    <property type="entry name" value="FAD/NAD(P)-binding domain"/>
    <property type="match status" value="1"/>
</dbReference>
<dbReference type="Proteomes" id="UP000766486">
    <property type="component" value="Unassembled WGS sequence"/>
</dbReference>
<evidence type="ECO:0000259" key="2">
    <source>
        <dbReference type="Pfam" id="PF05199"/>
    </source>
</evidence>
<keyword evidence="4" id="KW-1185">Reference proteome</keyword>
<sequence>MSCPMGPADEPSTCVEFKFRVRGVDNLRVVDASVFPRVPGGFPILPTFVISHKATADLLGSQ</sequence>
<proteinExistence type="inferred from homology"/>
<dbReference type="InterPro" id="IPR036188">
    <property type="entry name" value="FAD/NAD-bd_sf"/>
</dbReference>